<dbReference type="EMBL" id="JBHTGL010000008">
    <property type="protein sequence ID" value="MFD0628397.1"/>
    <property type="molecule type" value="Genomic_DNA"/>
</dbReference>
<dbReference type="Proteomes" id="UP001596915">
    <property type="component" value="Unassembled WGS sequence"/>
</dbReference>
<proteinExistence type="predicted"/>
<sequence>MGTVPGFDPVIEHDKTRAALRAVVPRLVRLLRDVPDPDASSGVPVWTVGDVGAHLLAAVYLAYCSIVSVEESVETVESVEWDSVLPPGDASFTERIAAMNAKSIELFGGDEHVRPGDFIAERGETFLRVTEGLAPDTCVSAPWYGEGATITLATVTGLMLSESLVHGLDIARGTGLPWRIGPDEARLVLGQSMPTMMALALDTAKAQGVSIAFDLRIKGGLRLAVVVEDGTMTVTRDAPPRTYDCTITAEPATFLLVSFRRTPIWKAIARGRMRAGGRRPWLAMRLGELVASP</sequence>
<accession>A0ABW2X3K0</accession>
<name>A0ABW2X3K0_9ACTN</name>
<evidence type="ECO:0000313" key="2">
    <source>
        <dbReference type="EMBL" id="MFD0628397.1"/>
    </source>
</evidence>
<dbReference type="InterPro" id="IPR034660">
    <property type="entry name" value="DinB/YfiT-like"/>
</dbReference>
<dbReference type="InterPro" id="IPR003033">
    <property type="entry name" value="SCP2_sterol-bd_dom"/>
</dbReference>
<dbReference type="Gene3D" id="3.30.1050.10">
    <property type="entry name" value="SCP2 sterol-binding domain"/>
    <property type="match status" value="1"/>
</dbReference>
<dbReference type="Gene3D" id="1.20.120.450">
    <property type="entry name" value="dinb family like domain"/>
    <property type="match status" value="1"/>
</dbReference>
<dbReference type="InterPro" id="IPR036527">
    <property type="entry name" value="SCP2_sterol-bd_dom_sf"/>
</dbReference>
<gene>
    <name evidence="2" type="ORF">ACFQ2K_43050</name>
</gene>
<evidence type="ECO:0000259" key="1">
    <source>
        <dbReference type="Pfam" id="PF02036"/>
    </source>
</evidence>
<comment type="caution">
    <text evidence="2">The sequence shown here is derived from an EMBL/GenBank/DDBJ whole genome shotgun (WGS) entry which is preliminary data.</text>
</comment>
<dbReference type="Pfam" id="PF02036">
    <property type="entry name" value="SCP2"/>
    <property type="match status" value="1"/>
</dbReference>
<organism evidence="2 3">
    <name type="scientific">Streptomyces sanglieri</name>
    <dbReference type="NCBI Taxonomy" id="193460"/>
    <lineage>
        <taxon>Bacteria</taxon>
        <taxon>Bacillati</taxon>
        <taxon>Actinomycetota</taxon>
        <taxon>Actinomycetes</taxon>
        <taxon>Kitasatosporales</taxon>
        <taxon>Streptomycetaceae</taxon>
        <taxon>Streptomyces</taxon>
    </lineage>
</organism>
<keyword evidence="3" id="KW-1185">Reference proteome</keyword>
<protein>
    <submittedName>
        <fullName evidence="2">SCP2 sterol-binding domain-containing protein</fullName>
    </submittedName>
</protein>
<dbReference type="SUPFAM" id="SSF55718">
    <property type="entry name" value="SCP-like"/>
    <property type="match status" value="1"/>
</dbReference>
<feature type="domain" description="SCP2" evidence="1">
    <location>
        <begin position="204"/>
        <end position="277"/>
    </location>
</feature>
<reference evidence="3" key="1">
    <citation type="journal article" date="2019" name="Int. J. Syst. Evol. Microbiol.">
        <title>The Global Catalogue of Microorganisms (GCM) 10K type strain sequencing project: providing services to taxonomists for standard genome sequencing and annotation.</title>
        <authorList>
            <consortium name="The Broad Institute Genomics Platform"/>
            <consortium name="The Broad Institute Genome Sequencing Center for Infectious Disease"/>
            <person name="Wu L."/>
            <person name="Ma J."/>
        </authorList>
    </citation>
    <scope>NUCLEOTIDE SEQUENCE [LARGE SCALE GENOMIC DNA]</scope>
    <source>
        <strain evidence="3">JCM 12607</strain>
    </source>
</reference>
<evidence type="ECO:0000313" key="3">
    <source>
        <dbReference type="Proteomes" id="UP001596915"/>
    </source>
</evidence>
<dbReference type="SUPFAM" id="SSF109854">
    <property type="entry name" value="DinB/YfiT-like putative metalloenzymes"/>
    <property type="match status" value="1"/>
</dbReference>